<dbReference type="Proteomes" id="UP000502377">
    <property type="component" value="Chromosome"/>
</dbReference>
<feature type="transmembrane region" description="Helical" evidence="5">
    <location>
        <begin position="12"/>
        <end position="35"/>
    </location>
</feature>
<feature type="transmembrane region" description="Helical" evidence="5">
    <location>
        <begin position="88"/>
        <end position="105"/>
    </location>
</feature>
<feature type="transmembrane region" description="Helical" evidence="5">
    <location>
        <begin position="260"/>
        <end position="279"/>
    </location>
</feature>
<dbReference type="InterPro" id="IPR052951">
    <property type="entry name" value="Tellurite_res_ion_channel"/>
</dbReference>
<evidence type="ECO:0000313" key="6">
    <source>
        <dbReference type="EMBL" id="QCD46100.1"/>
    </source>
</evidence>
<protein>
    <submittedName>
        <fullName evidence="6">Tellurite-resistance/dicarboxylate transporter (TDT) family protein</fullName>
    </submittedName>
</protein>
<accession>A0A6G5QKA7</accession>
<feature type="transmembrane region" description="Helical" evidence="5">
    <location>
        <begin position="111"/>
        <end position="135"/>
    </location>
</feature>
<reference evidence="6 7" key="1">
    <citation type="submission" date="2016-07" db="EMBL/GenBank/DDBJ databases">
        <title>Comparative genomics of the Campylobacter concisus group.</title>
        <authorList>
            <person name="Miller W.G."/>
            <person name="Yee E."/>
            <person name="Chapman M.H."/>
            <person name="Huynh S."/>
            <person name="Bono J.L."/>
            <person name="On S.L.W."/>
            <person name="StLeger J."/>
            <person name="Foster G."/>
            <person name="Parker C.T."/>
        </authorList>
    </citation>
    <scope>NUCLEOTIDE SEQUENCE [LARGE SCALE GENOMIC DNA]</scope>
    <source>
        <strain evidence="6 7">ATCC 33238</strain>
    </source>
</reference>
<feature type="transmembrane region" description="Helical" evidence="5">
    <location>
        <begin position="147"/>
        <end position="164"/>
    </location>
</feature>
<dbReference type="GO" id="GO:0046583">
    <property type="term" value="F:monoatomic cation efflux transmembrane transporter activity"/>
    <property type="evidence" value="ECO:0007669"/>
    <property type="project" value="TreeGrafter"/>
</dbReference>
<dbReference type="PANTHER" id="PTHR37955:SF1">
    <property type="entry name" value="DEP DOMAIN-CONTAINING PROTEIN"/>
    <property type="match status" value="1"/>
</dbReference>
<comment type="subcellular location">
    <subcellularLocation>
        <location evidence="1">Membrane</location>
        <topology evidence="1">Multi-pass membrane protein</topology>
    </subcellularLocation>
</comment>
<evidence type="ECO:0000256" key="3">
    <source>
        <dbReference type="ARBA" id="ARBA00022989"/>
    </source>
</evidence>
<dbReference type="CDD" id="cd09323">
    <property type="entry name" value="TDT_SLAC1_like"/>
    <property type="match status" value="1"/>
</dbReference>
<feature type="transmembrane region" description="Helical" evidence="5">
    <location>
        <begin position="201"/>
        <end position="220"/>
    </location>
</feature>
<proteinExistence type="predicted"/>
<keyword evidence="4 5" id="KW-0472">Membrane</keyword>
<dbReference type="PANTHER" id="PTHR37955">
    <property type="entry name" value="TELLURITE RESISTANCE PROTEIN TEHA"/>
    <property type="match status" value="1"/>
</dbReference>
<feature type="transmembrane region" description="Helical" evidence="5">
    <location>
        <begin position="47"/>
        <end position="68"/>
    </location>
</feature>
<feature type="transmembrane region" description="Helical" evidence="5">
    <location>
        <begin position="285"/>
        <end position="307"/>
    </location>
</feature>
<dbReference type="RefSeq" id="WP_004320561.1">
    <property type="nucleotide sequence ID" value="NZ_CP012543.1"/>
</dbReference>
<evidence type="ECO:0000256" key="2">
    <source>
        <dbReference type="ARBA" id="ARBA00022692"/>
    </source>
</evidence>
<feature type="transmembrane region" description="Helical" evidence="5">
    <location>
        <begin position="232"/>
        <end position="248"/>
    </location>
</feature>
<sequence>MKTQDEKAPKNSWLQNFPIMFYTVVMGLGGLALAYERLNLIFGISGWIFEVLRWTASLAYTVISALYAAKIIRYPQAFTAEFSHPVRVNFFATFSVSTLLIAALWKDFTPVYGVLFYVGIVFQGIISLYVVSFWIKNNILISHSNPAWFIPIVGNLLVPLAAPAGSELAWYYFGVGIFFWPVLFAVLFYRIIFHDQMPQKFIPTLFIVIAPPAMAFLDYTKLTANFDAPAKIMLYVTLFFALLILFMFKSFLRLKFFLSWWAFTFPTAAASIALLRAYELSGLKFFLLAGSAGFAILCVFIGIVGFYTIKAILRAEICVAE</sequence>
<dbReference type="Pfam" id="PF03595">
    <property type="entry name" value="SLAC1"/>
    <property type="match status" value="1"/>
</dbReference>
<dbReference type="GO" id="GO:0005886">
    <property type="term" value="C:plasma membrane"/>
    <property type="evidence" value="ECO:0007669"/>
    <property type="project" value="TreeGrafter"/>
</dbReference>
<keyword evidence="2 5" id="KW-0812">Transmembrane</keyword>
<feature type="transmembrane region" description="Helical" evidence="5">
    <location>
        <begin position="170"/>
        <end position="189"/>
    </location>
</feature>
<evidence type="ECO:0000313" key="7">
    <source>
        <dbReference type="Proteomes" id="UP000502377"/>
    </source>
</evidence>
<dbReference type="AlphaFoldDB" id="A0A6G5QKA7"/>
<dbReference type="EMBL" id="CP012543">
    <property type="protein sequence ID" value="QCD46100.1"/>
    <property type="molecule type" value="Genomic_DNA"/>
</dbReference>
<evidence type="ECO:0000256" key="1">
    <source>
        <dbReference type="ARBA" id="ARBA00004141"/>
    </source>
</evidence>
<dbReference type="KEGG" id="crx:CRECT_0405"/>
<dbReference type="Gene3D" id="1.50.10.150">
    <property type="entry name" value="Voltage-dependent anion channel"/>
    <property type="match status" value="1"/>
</dbReference>
<organism evidence="6 7">
    <name type="scientific">Campylobacter rectus</name>
    <name type="common">Wolinella recta</name>
    <dbReference type="NCBI Taxonomy" id="203"/>
    <lineage>
        <taxon>Bacteria</taxon>
        <taxon>Pseudomonadati</taxon>
        <taxon>Campylobacterota</taxon>
        <taxon>Epsilonproteobacteria</taxon>
        <taxon>Campylobacterales</taxon>
        <taxon>Campylobacteraceae</taxon>
        <taxon>Campylobacter</taxon>
    </lineage>
</organism>
<gene>
    <name evidence="6" type="ORF">CRECT_0405</name>
</gene>
<name>A0A6G5QKA7_CAMRE</name>
<evidence type="ECO:0000256" key="5">
    <source>
        <dbReference type="SAM" id="Phobius"/>
    </source>
</evidence>
<dbReference type="InterPro" id="IPR004695">
    <property type="entry name" value="SLAC1/Mae1/Ssu1/TehA"/>
</dbReference>
<keyword evidence="3 5" id="KW-1133">Transmembrane helix</keyword>
<evidence type="ECO:0000256" key="4">
    <source>
        <dbReference type="ARBA" id="ARBA00023136"/>
    </source>
</evidence>
<dbReference type="InterPro" id="IPR038665">
    <property type="entry name" value="Voltage-dep_anion_channel_sf"/>
</dbReference>